<evidence type="ECO:0000313" key="4">
    <source>
        <dbReference type="EMBL" id="KAJ6640723.1"/>
    </source>
</evidence>
<evidence type="ECO:0000259" key="3">
    <source>
        <dbReference type="Pfam" id="PF13460"/>
    </source>
</evidence>
<comment type="caution">
    <text evidence="4">The sequence shown here is derived from an EMBL/GenBank/DDBJ whole genome shotgun (WGS) entry which is preliminary data.</text>
</comment>
<organism evidence="4 5">
    <name type="scientific">Pseudolycoriella hygida</name>
    <dbReference type="NCBI Taxonomy" id="35572"/>
    <lineage>
        <taxon>Eukaryota</taxon>
        <taxon>Metazoa</taxon>
        <taxon>Ecdysozoa</taxon>
        <taxon>Arthropoda</taxon>
        <taxon>Hexapoda</taxon>
        <taxon>Insecta</taxon>
        <taxon>Pterygota</taxon>
        <taxon>Neoptera</taxon>
        <taxon>Endopterygota</taxon>
        <taxon>Diptera</taxon>
        <taxon>Nematocera</taxon>
        <taxon>Sciaroidea</taxon>
        <taxon>Sciaridae</taxon>
        <taxon>Pseudolycoriella</taxon>
    </lineage>
</organism>
<dbReference type="Pfam" id="PF13460">
    <property type="entry name" value="NAD_binding_10"/>
    <property type="match status" value="1"/>
</dbReference>
<reference evidence="4" key="1">
    <citation type="submission" date="2022-07" db="EMBL/GenBank/DDBJ databases">
        <authorList>
            <person name="Trinca V."/>
            <person name="Uliana J.V.C."/>
            <person name="Torres T.T."/>
            <person name="Ward R.J."/>
            <person name="Monesi N."/>
        </authorList>
    </citation>
    <scope>NUCLEOTIDE SEQUENCE</scope>
    <source>
        <strain evidence="4">HSMRA1968</strain>
        <tissue evidence="4">Whole embryos</tissue>
    </source>
</reference>
<dbReference type="InterPro" id="IPR036291">
    <property type="entry name" value="NAD(P)-bd_dom_sf"/>
</dbReference>
<evidence type="ECO:0000256" key="2">
    <source>
        <dbReference type="ARBA" id="ARBA00093604"/>
    </source>
</evidence>
<dbReference type="PANTHER" id="PTHR14097">
    <property type="entry name" value="OXIDOREDUCTASE HTATIP2"/>
    <property type="match status" value="1"/>
</dbReference>
<keyword evidence="5" id="KW-1185">Reference proteome</keyword>
<protein>
    <recommendedName>
        <fullName evidence="2">Protein HTATIP2</fullName>
    </recommendedName>
</protein>
<gene>
    <name evidence="4" type="primary">Htatip2_1</name>
    <name evidence="4" type="ORF">Bhyg_05655</name>
</gene>
<sequence>MKTLSAFVLGASGTAGKSIVKALIDHPKFDKVTLIGRRTLDLANIVEKPGYSKIEQKIIDFENVEKYVDDFHGYDVGFCALGTSSVGVNKEQYYRITHDYVVNSAKLAHAAGCKQFHFISGRSTSKDSWYSWARTKAEVEEKLLAMGFERVSVYRPGGIIKDRSEISSTGESIGIYAFNILDPFRCVSVETVVLGKVMVENSLRKIESNEILENADILRLWKEGNKQ</sequence>
<dbReference type="PANTHER" id="PTHR14097:SF7">
    <property type="entry name" value="OXIDOREDUCTASE HTATIP2"/>
    <property type="match status" value="1"/>
</dbReference>
<proteinExistence type="predicted"/>
<dbReference type="GO" id="GO:0003824">
    <property type="term" value="F:catalytic activity"/>
    <property type="evidence" value="ECO:0007669"/>
    <property type="project" value="UniProtKB-ARBA"/>
</dbReference>
<dbReference type="OrthoDB" id="430436at2759"/>
<dbReference type="SUPFAM" id="SSF51735">
    <property type="entry name" value="NAD(P)-binding Rossmann-fold domains"/>
    <property type="match status" value="1"/>
</dbReference>
<dbReference type="GO" id="GO:0005737">
    <property type="term" value="C:cytoplasm"/>
    <property type="evidence" value="ECO:0007669"/>
    <property type="project" value="TreeGrafter"/>
</dbReference>
<dbReference type="Gene3D" id="3.40.50.720">
    <property type="entry name" value="NAD(P)-binding Rossmann-like Domain"/>
    <property type="match status" value="1"/>
</dbReference>
<dbReference type="AlphaFoldDB" id="A0A9Q0S1P9"/>
<accession>A0A9Q0S1P9</accession>
<feature type="non-terminal residue" evidence="4">
    <location>
        <position position="227"/>
    </location>
</feature>
<evidence type="ECO:0000313" key="5">
    <source>
        <dbReference type="Proteomes" id="UP001151699"/>
    </source>
</evidence>
<name>A0A9Q0S1P9_9DIPT</name>
<dbReference type="GO" id="GO:0051170">
    <property type="term" value="P:import into nucleus"/>
    <property type="evidence" value="ECO:0007669"/>
    <property type="project" value="TreeGrafter"/>
</dbReference>
<dbReference type="InterPro" id="IPR016040">
    <property type="entry name" value="NAD(P)-bd_dom"/>
</dbReference>
<feature type="domain" description="NAD(P)-binding" evidence="3">
    <location>
        <begin position="10"/>
        <end position="129"/>
    </location>
</feature>
<evidence type="ECO:0000256" key="1">
    <source>
        <dbReference type="ARBA" id="ARBA00093483"/>
    </source>
</evidence>
<dbReference type="EMBL" id="WJQU01000002">
    <property type="protein sequence ID" value="KAJ6640723.1"/>
    <property type="molecule type" value="Genomic_DNA"/>
</dbReference>
<dbReference type="Proteomes" id="UP001151699">
    <property type="component" value="Chromosome B"/>
</dbReference>
<comment type="subunit">
    <text evidence="1">Monomer. Forms homodimers during oxidative stress. Interacts (via N-terminus) with elongation factor EEF1A1 (via middle-region); the interaction is direct and competes with EEF1A1 binding to guanyl-nucleotide exchange factor EEF1B2, thereby inhibiting GDP for GTP exchange and reactivation of EEF1A1. Interacts with nuclear transport receptors XPO4, IPO5/RANBP5, IPO7, IPO9 and KPNB1 as well as GCN1L1/GCN1 and LRPPRC probably through their HEAT repeats. Binds NCOA5/CIA.</text>
</comment>